<dbReference type="Pfam" id="PF01959">
    <property type="entry name" value="DHQS"/>
    <property type="match status" value="1"/>
</dbReference>
<evidence type="ECO:0000259" key="3">
    <source>
        <dbReference type="Pfam" id="PF01959"/>
    </source>
</evidence>
<gene>
    <name evidence="5" type="primary">pyrP</name>
</gene>
<name>F6K7H7_9ACTN</name>
<keyword evidence="1" id="KW-0028">Amino-acid biosynthesis</keyword>
<dbReference type="EMBL" id="HM436809">
    <property type="protein sequence ID" value="AEF33089.1"/>
    <property type="molecule type" value="Genomic_DNA"/>
</dbReference>
<dbReference type="InterPro" id="IPR056179">
    <property type="entry name" value="DHQS_C"/>
</dbReference>
<dbReference type="GO" id="GO:0016491">
    <property type="term" value="F:oxidoreductase activity"/>
    <property type="evidence" value="ECO:0007669"/>
    <property type="project" value="InterPro"/>
</dbReference>
<protein>
    <submittedName>
        <fullName evidence="5">3-dehydroquinate synthase</fullName>
    </submittedName>
</protein>
<evidence type="ECO:0000256" key="2">
    <source>
        <dbReference type="ARBA" id="ARBA00023141"/>
    </source>
</evidence>
<dbReference type="GO" id="GO:0003856">
    <property type="term" value="F:3-dehydroquinate synthase activity"/>
    <property type="evidence" value="ECO:0007669"/>
    <property type="project" value="InterPro"/>
</dbReference>
<reference evidence="5" key="1">
    <citation type="journal article" date="2011" name="J. Biol. Chem.">
        <title>Identification and Characterization of the Pyridomycin Biosynthetic Gene Cluster of Streptomyces pyridomyceticus NRRL B-2517.</title>
        <authorList>
            <person name="Huang T."/>
            <person name="Wang Y."/>
            <person name="Yin J."/>
            <person name="Du Y."/>
            <person name="Tao M."/>
            <person name="Xu J."/>
            <person name="Chen W."/>
            <person name="Lin S."/>
            <person name="Deng Z."/>
        </authorList>
    </citation>
    <scope>NUCLEOTIDE SEQUENCE</scope>
    <source>
        <strain evidence="5">NRRL B-2517</strain>
    </source>
</reference>
<evidence type="ECO:0000259" key="4">
    <source>
        <dbReference type="Pfam" id="PF26558"/>
    </source>
</evidence>
<evidence type="ECO:0000256" key="1">
    <source>
        <dbReference type="ARBA" id="ARBA00022605"/>
    </source>
</evidence>
<accession>F6K7H7</accession>
<dbReference type="GO" id="GO:0008652">
    <property type="term" value="P:amino acid biosynthetic process"/>
    <property type="evidence" value="ECO:0007669"/>
    <property type="project" value="UniProtKB-KW"/>
</dbReference>
<organism evidence="5">
    <name type="scientific">Streptomyces pyridomyceticus</name>
    <dbReference type="NCBI Taxonomy" id="68260"/>
    <lineage>
        <taxon>Bacteria</taxon>
        <taxon>Bacillati</taxon>
        <taxon>Actinomycetota</taxon>
        <taxon>Actinomycetes</taxon>
        <taxon>Kitasatosporales</taxon>
        <taxon>Streptomycetaceae</taxon>
        <taxon>Streptomyces</taxon>
    </lineage>
</organism>
<dbReference type="InterPro" id="IPR002812">
    <property type="entry name" value="DHQS"/>
</dbReference>
<dbReference type="PANTHER" id="PTHR33563:SF1">
    <property type="entry name" value="3-DEHYDROQUINATE SYNTHASE"/>
    <property type="match status" value="1"/>
</dbReference>
<feature type="domain" description="3-dehydroquinate synthase C-terminal" evidence="4">
    <location>
        <begin position="195"/>
        <end position="370"/>
    </location>
</feature>
<dbReference type="AlphaFoldDB" id="F6K7H7"/>
<dbReference type="InterPro" id="IPR030960">
    <property type="entry name" value="DHQS/DOIS_N"/>
</dbReference>
<dbReference type="PANTHER" id="PTHR33563">
    <property type="match status" value="1"/>
</dbReference>
<evidence type="ECO:0000313" key="5">
    <source>
        <dbReference type="EMBL" id="AEF33089.1"/>
    </source>
</evidence>
<sequence length="370" mass="40108">MKSAWIDLRGFAGELAAAVIEESAHLGVEAVVFDDPDLAAKIPPNLTKTAVVNGETPTTLIDRLVEVVDLLVVDHAIAEKFEGIRPGLRTGVLVRVLDEQTLDVACKVANRAEVTLVEFRQDPSKIPLEILLAAADQAKGSIVTVVEDIEDAKITIGVLERGSDGVLFTPKRVGEVTELVEATHGQASSLDLEPLEIVQLQHLGLGDRVCVDTCSHLRPNEGILLGSYSSGLMLVSSETHPLPYMPTRPFRVNAAALSTYTLTPGNRTQYLSELHCGSEILAVSTDGSVRTVIVGRIKMESRPMLRIEARTASGQLVDMVGQDDWHVRALGPGGSVHNFTELRKGDVILGHTMTDQRHVGYAIREFLHEQ</sequence>
<dbReference type="GO" id="GO:0009073">
    <property type="term" value="P:aromatic amino acid family biosynthetic process"/>
    <property type="evidence" value="ECO:0007669"/>
    <property type="project" value="UniProtKB-KW"/>
</dbReference>
<keyword evidence="2" id="KW-0057">Aromatic amino acid biosynthesis</keyword>
<feature type="domain" description="3-dehydroquinate synthase N-terminal" evidence="3">
    <location>
        <begin position="1"/>
        <end position="182"/>
    </location>
</feature>
<proteinExistence type="predicted"/>
<dbReference type="NCBIfam" id="NF002625">
    <property type="entry name" value="PRK02290.1-3"/>
    <property type="match status" value="1"/>
</dbReference>
<dbReference type="Pfam" id="PF26558">
    <property type="entry name" value="DHQS_2nd"/>
    <property type="match status" value="1"/>
</dbReference>